<dbReference type="InterPro" id="IPR021104">
    <property type="entry name" value="KfrA_DNA-bd_N"/>
</dbReference>
<keyword evidence="5" id="KW-1185">Reference proteome</keyword>
<evidence type="ECO:0000259" key="3">
    <source>
        <dbReference type="Pfam" id="PF11740"/>
    </source>
</evidence>
<evidence type="ECO:0000256" key="2">
    <source>
        <dbReference type="SAM" id="MobiDB-lite"/>
    </source>
</evidence>
<evidence type="ECO:0000256" key="1">
    <source>
        <dbReference type="SAM" id="Coils"/>
    </source>
</evidence>
<dbReference type="OrthoDB" id="583532at2"/>
<organism evidence="4 5">
    <name type="scientific">Methylobacter tundripaludum</name>
    <dbReference type="NCBI Taxonomy" id="173365"/>
    <lineage>
        <taxon>Bacteria</taxon>
        <taxon>Pseudomonadati</taxon>
        <taxon>Pseudomonadota</taxon>
        <taxon>Gammaproteobacteria</taxon>
        <taxon>Methylococcales</taxon>
        <taxon>Methylococcaceae</taxon>
        <taxon>Methylobacter</taxon>
    </lineage>
</organism>
<evidence type="ECO:0000313" key="5">
    <source>
        <dbReference type="Proteomes" id="UP000238071"/>
    </source>
</evidence>
<dbReference type="Pfam" id="PF11740">
    <property type="entry name" value="KfrA_N"/>
    <property type="match status" value="1"/>
</dbReference>
<dbReference type="AlphaFoldDB" id="A0A2S6GE29"/>
<accession>A0A2S6GE29</accession>
<dbReference type="RefSeq" id="WP_104425525.1">
    <property type="nucleotide sequence ID" value="NZ_PTIY01000036.1"/>
</dbReference>
<sequence>MNNISQISKAKRLTEEEVHTAAEELKENGVKVSSIEVYKFLGRGSLTTITNFLKTWNQEETTNTLPALISLPESLGKAAEQLIIKLWAESQILAEKEISSQREALRQAEVLAAEKIAEAEAFSEEQASQIEALETKIERLYTENNELKKAIDIEQDERHKAVCEKAVCEQKLNEAEKRFDYVNAALIEQQKANQKLTTENITLKEKLEADIKKLEKSEDNLKKAKERAISQEAENKKAEIKTEVQRNQIDQLVIELKDQKELTAKEASDNKALREKAAKLEGELMAWKEIKPGAKKTTLAKSENKPVTKNQKATEFKQTEWPE</sequence>
<feature type="coiled-coil region" evidence="1">
    <location>
        <begin position="105"/>
        <end position="290"/>
    </location>
</feature>
<gene>
    <name evidence="4" type="ORF">B0F88_1367</name>
</gene>
<dbReference type="Proteomes" id="UP000238071">
    <property type="component" value="Unassembled WGS sequence"/>
</dbReference>
<dbReference type="GO" id="GO:0003677">
    <property type="term" value="F:DNA binding"/>
    <property type="evidence" value="ECO:0007669"/>
    <property type="project" value="UniProtKB-KW"/>
</dbReference>
<dbReference type="EMBL" id="PTIY01000036">
    <property type="protein sequence ID" value="PPK63473.1"/>
    <property type="molecule type" value="Genomic_DNA"/>
</dbReference>
<feature type="region of interest" description="Disordered" evidence="2">
    <location>
        <begin position="292"/>
        <end position="323"/>
    </location>
</feature>
<keyword evidence="1" id="KW-0175">Coiled coil</keyword>
<reference evidence="4 5" key="1">
    <citation type="submission" date="2018-02" db="EMBL/GenBank/DDBJ databases">
        <title>Subsurface microbial communities from deep shales in Ohio and West Virginia, USA.</title>
        <authorList>
            <person name="Wrighton K."/>
        </authorList>
    </citation>
    <scope>NUCLEOTIDE SEQUENCE [LARGE SCALE GENOMIC DNA]</scope>
    <source>
        <strain evidence="4 5">OWC-G53F</strain>
    </source>
</reference>
<evidence type="ECO:0000313" key="4">
    <source>
        <dbReference type="EMBL" id="PPK63473.1"/>
    </source>
</evidence>
<name>A0A2S6GE29_9GAMM</name>
<protein>
    <submittedName>
        <fullName evidence="4">Plasmid replication DNA-binding protein KfrA</fullName>
    </submittedName>
</protein>
<comment type="caution">
    <text evidence="4">The sequence shown here is derived from an EMBL/GenBank/DDBJ whole genome shotgun (WGS) entry which is preliminary data.</text>
</comment>
<feature type="compositionally biased region" description="Basic and acidic residues" evidence="2">
    <location>
        <begin position="302"/>
        <end position="323"/>
    </location>
</feature>
<proteinExistence type="predicted"/>
<feature type="domain" description="KfrA N-terminal DNA-binding" evidence="3">
    <location>
        <begin position="14"/>
        <end position="127"/>
    </location>
</feature>
<keyword evidence="4" id="KW-0238">DNA-binding</keyword>